<protein>
    <submittedName>
        <fullName evidence="1">Uncharacterized protein</fullName>
    </submittedName>
</protein>
<dbReference type="OrthoDB" id="7848321at2"/>
<sequence>MKIRKEMIAQYIRLLTTGRAVNAPDPMSDLSNFDADIRTMHKRAYQDGNLDWLRLALDALIADPSGRIEEFAGLQYPFDERDLVAIFRHAHEMIWPDRSLSEPGDEAELEFVDMSPEDWAAVSGDAN</sequence>
<dbReference type="RefSeq" id="WP_068248927.1">
    <property type="nucleotide sequence ID" value="NZ_LPUY01000138.1"/>
</dbReference>
<dbReference type="EMBL" id="LPUY01000138">
    <property type="protein sequence ID" value="KUP90606.1"/>
    <property type="molecule type" value="Genomic_DNA"/>
</dbReference>
<comment type="caution">
    <text evidence="1">The sequence shown here is derived from an EMBL/GenBank/DDBJ whole genome shotgun (WGS) entry which is preliminary data.</text>
</comment>
<gene>
    <name evidence="1" type="ORF">TRIHO_44720</name>
</gene>
<proteinExistence type="predicted"/>
<evidence type="ECO:0000313" key="1">
    <source>
        <dbReference type="EMBL" id="KUP90606.1"/>
    </source>
</evidence>
<dbReference type="PATRIC" id="fig|1768241.3.peg.4670"/>
<dbReference type="AlphaFoldDB" id="A0A132BQY5"/>
<organism evidence="1 2">
    <name type="scientific">Tritonibacter horizontis</name>
    <dbReference type="NCBI Taxonomy" id="1768241"/>
    <lineage>
        <taxon>Bacteria</taxon>
        <taxon>Pseudomonadati</taxon>
        <taxon>Pseudomonadota</taxon>
        <taxon>Alphaproteobacteria</taxon>
        <taxon>Rhodobacterales</taxon>
        <taxon>Paracoccaceae</taxon>
        <taxon>Tritonibacter</taxon>
    </lineage>
</organism>
<evidence type="ECO:0000313" key="2">
    <source>
        <dbReference type="Proteomes" id="UP000068382"/>
    </source>
</evidence>
<dbReference type="Proteomes" id="UP000068382">
    <property type="component" value="Unassembled WGS sequence"/>
</dbReference>
<name>A0A132BQY5_9RHOB</name>
<keyword evidence="2" id="KW-1185">Reference proteome</keyword>
<accession>A0A132BQY5</accession>
<reference evidence="1 2" key="1">
    <citation type="submission" date="2015-12" db="EMBL/GenBank/DDBJ databases">
        <title>Genome sequence of the marine Rhodobacteraceae strain O3.65, Candidatus Tritonibacter horizontis.</title>
        <authorList>
            <person name="Poehlein A."/>
            <person name="Giebel H.A."/>
            <person name="Voget S."/>
            <person name="Brinkhoff T."/>
        </authorList>
    </citation>
    <scope>NUCLEOTIDE SEQUENCE [LARGE SCALE GENOMIC DNA]</scope>
    <source>
        <strain evidence="1 2">O3.65</strain>
    </source>
</reference>